<dbReference type="PANTHER" id="PTHR40940">
    <property type="entry name" value="PROTEIN BATD-RELATED"/>
    <property type="match status" value="1"/>
</dbReference>
<evidence type="ECO:0000313" key="3">
    <source>
        <dbReference type="Proteomes" id="UP001500067"/>
    </source>
</evidence>
<protein>
    <recommendedName>
        <fullName evidence="4">Protein BatD</fullName>
    </recommendedName>
</protein>
<sequence>MVYAQNVVFTAVAGATKMGIRDQVNVQYTIRDAQDLRTVTNPSDADFVIVGGPYQSQSSNTSISGNRVVTSQALTLTYTLQPRREGTFTIPPIVAKDGAGHSYQSNSVTIQVVAGSLAQQRPQQRGGFDPFSDGDDDITAMMRQMQQMQQMHMQQLQQRAQAARGQQPQQQPQAQADADPPVNDAEIKKDLFIKVTADKSKVRLGEQVTISYKLYSRVPMQVSISKLPTLNGFWAQDFDIPKQAKPTEEVVNGKKFQVFLLKKSALFPTQAGTLELDPAEAKGMARVVQQVRRKMSDLFDPFGAGTLMMDDPYFNNTYYNTMVYKDVPVHLQSAPVKIEVAPLPDKNKPESFSGAVGNFSITGKIDKRTLTTDDVATYTLDINGNGNLKLIEAPRPTLPNGLTTYDPVIIDTITGRSTTISGSKIVTYVITPQTPGDYTIPPVTLSYFDPQTGSYTTVQTNEVKLQVKPGKNYMSRKPDNNVSSYKDIHDILKQTPPELTFDSGPIMHKPGYWSLYVLPMALLAGYVVWRRRDEELSRDTVALRKKRANKVAFQRLATTRTLLQQKDKKPFYEEISKAIWLYLSDKLSIPLSALSRETATEAMNSRKVPDDVQKRLEHVITECETSLYASGGLRTMNDTYEDAVKVISDLEDIFKA</sequence>
<feature type="region of interest" description="Disordered" evidence="1">
    <location>
        <begin position="149"/>
        <end position="182"/>
    </location>
</feature>
<dbReference type="Proteomes" id="UP001500067">
    <property type="component" value="Unassembled WGS sequence"/>
</dbReference>
<proteinExistence type="predicted"/>
<dbReference type="Pfam" id="PF13584">
    <property type="entry name" value="BatD"/>
    <property type="match status" value="2"/>
</dbReference>
<evidence type="ECO:0000313" key="2">
    <source>
        <dbReference type="EMBL" id="GAA4468939.1"/>
    </source>
</evidence>
<dbReference type="InterPro" id="IPR025738">
    <property type="entry name" value="BatD"/>
</dbReference>
<evidence type="ECO:0008006" key="4">
    <source>
        <dbReference type="Google" id="ProtNLM"/>
    </source>
</evidence>
<name>A0ABP8NKV9_9BACT</name>
<dbReference type="EMBL" id="BAABFA010000019">
    <property type="protein sequence ID" value="GAA4468939.1"/>
    <property type="molecule type" value="Genomic_DNA"/>
</dbReference>
<keyword evidence="3" id="KW-1185">Reference proteome</keyword>
<dbReference type="PANTHER" id="PTHR40940:SF2">
    <property type="entry name" value="BATD"/>
    <property type="match status" value="1"/>
</dbReference>
<gene>
    <name evidence="2" type="ORF">GCM10023093_27520</name>
</gene>
<organism evidence="2 3">
    <name type="scientific">Nemorincola caseinilytica</name>
    <dbReference type="NCBI Taxonomy" id="2054315"/>
    <lineage>
        <taxon>Bacteria</taxon>
        <taxon>Pseudomonadati</taxon>
        <taxon>Bacteroidota</taxon>
        <taxon>Chitinophagia</taxon>
        <taxon>Chitinophagales</taxon>
        <taxon>Chitinophagaceae</taxon>
        <taxon>Nemorincola</taxon>
    </lineage>
</organism>
<comment type="caution">
    <text evidence="2">The sequence shown here is derived from an EMBL/GenBank/DDBJ whole genome shotgun (WGS) entry which is preliminary data.</text>
</comment>
<reference evidence="3" key="1">
    <citation type="journal article" date="2019" name="Int. J. Syst. Evol. Microbiol.">
        <title>The Global Catalogue of Microorganisms (GCM) 10K type strain sequencing project: providing services to taxonomists for standard genome sequencing and annotation.</title>
        <authorList>
            <consortium name="The Broad Institute Genomics Platform"/>
            <consortium name="The Broad Institute Genome Sequencing Center for Infectious Disease"/>
            <person name="Wu L."/>
            <person name="Ma J."/>
        </authorList>
    </citation>
    <scope>NUCLEOTIDE SEQUENCE [LARGE SCALE GENOMIC DNA]</scope>
    <source>
        <strain evidence="3">JCM 32105</strain>
    </source>
</reference>
<accession>A0ABP8NKV9</accession>
<feature type="compositionally biased region" description="Low complexity" evidence="1">
    <location>
        <begin position="149"/>
        <end position="176"/>
    </location>
</feature>
<evidence type="ECO:0000256" key="1">
    <source>
        <dbReference type="SAM" id="MobiDB-lite"/>
    </source>
</evidence>